<feature type="compositionally biased region" description="Polar residues" evidence="1">
    <location>
        <begin position="428"/>
        <end position="437"/>
    </location>
</feature>
<dbReference type="RefSeq" id="XP_003174196.1">
    <property type="nucleotide sequence ID" value="XM_003174148.1"/>
</dbReference>
<dbReference type="HOGENOM" id="CLU_036236_0_0_1"/>
<dbReference type="Proteomes" id="UP000002669">
    <property type="component" value="Unassembled WGS sequence"/>
</dbReference>
<dbReference type="eggNOG" id="ENOG502SY8F">
    <property type="taxonomic scope" value="Eukaryota"/>
</dbReference>
<feature type="region of interest" description="Disordered" evidence="1">
    <location>
        <begin position="371"/>
        <end position="609"/>
    </location>
</feature>
<evidence type="ECO:0000313" key="3">
    <source>
        <dbReference type="Proteomes" id="UP000002669"/>
    </source>
</evidence>
<proteinExistence type="predicted"/>
<dbReference type="OrthoDB" id="4174352at2759"/>
<organism evidence="3">
    <name type="scientific">Arthroderma gypseum (strain ATCC MYA-4604 / CBS 118893)</name>
    <name type="common">Microsporum gypseum</name>
    <dbReference type="NCBI Taxonomy" id="535722"/>
    <lineage>
        <taxon>Eukaryota</taxon>
        <taxon>Fungi</taxon>
        <taxon>Dikarya</taxon>
        <taxon>Ascomycota</taxon>
        <taxon>Pezizomycotina</taxon>
        <taxon>Eurotiomycetes</taxon>
        <taxon>Eurotiomycetidae</taxon>
        <taxon>Onygenales</taxon>
        <taxon>Arthrodermataceae</taxon>
        <taxon>Nannizzia</taxon>
    </lineage>
</organism>
<sequence>MDAHDGHQILSRAPPALFTHKNFRTTTGALHKIYYNGKVIKWDFTQAALKYSSNRSLDPKKISTESRGLYSLYHEHYLCGDEQSVCGRFAQNVLTPVTAVAFANNITTRFGDFKVSAESKAKKKLIPDFVAVHCTATKVNELSAKDIPEMMFVGEAKTPWNHNLQSAYRDYFSNDPSTISKSWLRHALGQIAQYMHHYQMKYGFLTTYNDTIFIKQGPIEKTSEWALYISPPIHYSAVADESKGYPVVTVRQCMYYLMRATCDGGHIAQNPTELDTWVDDQTPRDRVEYFTPARDTVETPERLLHMISKSPMFPRKSSSNINSMELHRTSNGDTYMAVLQFKSSEIFSEKGKTYAVFNGQKVPVLLKVYKSESSDDESRGQIPAPLQSSASRGRKSDNTAPSKPRVAFNREYRDPEPIDEANYGDDSGSASAPNVETPTRGAAQRQGHGYPVSSSPQRRPVPPVGQHQPQSRGHPGVRETSPSPYAPYPTSQSPPRVLSQTRETTLPHRPPPPPGQYQSSSRDPSQIRVANPPNYPSMGSRQGGSPDRQAGRDDSGSKDKGKGKANTLPTNTKEYNLRSHVDKKGDSSKDKGKDKDNGGKWDVFNRFSK</sequence>
<dbReference type="GeneID" id="10029485"/>
<accession>E4USL5</accession>
<dbReference type="VEuPathDB" id="FungiDB:MGYG_04373"/>
<keyword evidence="3" id="KW-1185">Reference proteome</keyword>
<evidence type="ECO:0000313" key="2">
    <source>
        <dbReference type="EMBL" id="EFR01366.1"/>
    </source>
</evidence>
<protein>
    <submittedName>
        <fullName evidence="2">Uncharacterized protein</fullName>
    </submittedName>
</protein>
<dbReference type="OMA" id="EMTLPHR"/>
<feature type="compositionally biased region" description="Basic and acidic residues" evidence="1">
    <location>
        <begin position="575"/>
        <end position="599"/>
    </location>
</feature>
<dbReference type="AlphaFoldDB" id="E4USL5"/>
<gene>
    <name evidence="2" type="ORF">MGYG_04373</name>
</gene>
<evidence type="ECO:0000256" key="1">
    <source>
        <dbReference type="SAM" id="MobiDB-lite"/>
    </source>
</evidence>
<feature type="compositionally biased region" description="Low complexity" evidence="1">
    <location>
        <begin position="451"/>
        <end position="471"/>
    </location>
</feature>
<name>E4USL5_ARTGP</name>
<feature type="compositionally biased region" description="Low complexity" evidence="1">
    <location>
        <begin position="480"/>
        <end position="495"/>
    </location>
</feature>
<reference evidence="3" key="1">
    <citation type="journal article" date="2012" name="MBio">
        <title>Comparative genome analysis of Trichophyton rubrum and related dermatophytes reveals candidate genes involved in infection.</title>
        <authorList>
            <person name="Martinez D.A."/>
            <person name="Oliver B.G."/>
            <person name="Graeser Y."/>
            <person name="Goldberg J.M."/>
            <person name="Li W."/>
            <person name="Martinez-Rossi N.M."/>
            <person name="Monod M."/>
            <person name="Shelest E."/>
            <person name="Barton R.C."/>
            <person name="Birch E."/>
            <person name="Brakhage A.A."/>
            <person name="Chen Z."/>
            <person name="Gurr S.J."/>
            <person name="Heiman D."/>
            <person name="Heitman J."/>
            <person name="Kosti I."/>
            <person name="Rossi A."/>
            <person name="Saif S."/>
            <person name="Samalova M."/>
            <person name="Saunders C.W."/>
            <person name="Shea T."/>
            <person name="Summerbell R.C."/>
            <person name="Xu J."/>
            <person name="Young S."/>
            <person name="Zeng Q."/>
            <person name="Birren B.W."/>
            <person name="Cuomo C.A."/>
            <person name="White T.C."/>
        </authorList>
    </citation>
    <scope>NUCLEOTIDE SEQUENCE [LARGE SCALE GENOMIC DNA]</scope>
    <source>
        <strain evidence="3">ATCC MYA-4604 / CBS 118893</strain>
    </source>
</reference>
<dbReference type="InParanoid" id="E4USL5"/>
<dbReference type="EMBL" id="DS989824">
    <property type="protein sequence ID" value="EFR01366.1"/>
    <property type="molecule type" value="Genomic_DNA"/>
</dbReference>
<feature type="compositionally biased region" description="Basic and acidic residues" evidence="1">
    <location>
        <begin position="549"/>
        <end position="562"/>
    </location>
</feature>